<reference evidence="3 4" key="1">
    <citation type="submission" date="2019-11" db="EMBL/GenBank/DDBJ databases">
        <title>P. haliotis isolates from Z. marina roots.</title>
        <authorList>
            <person name="Cohen M."/>
            <person name="Jospin G."/>
            <person name="Eisen J.A."/>
            <person name="Coil D.A."/>
        </authorList>
    </citation>
    <scope>NUCLEOTIDE SEQUENCE [LARGE SCALE GENOMIC DNA]</scope>
    <source>
        <strain evidence="3 4">UCD-MCMsp1aY</strain>
    </source>
</reference>
<organism evidence="3 4">
    <name type="scientific">Psychrosphaera haliotis</name>
    <dbReference type="NCBI Taxonomy" id="555083"/>
    <lineage>
        <taxon>Bacteria</taxon>
        <taxon>Pseudomonadati</taxon>
        <taxon>Pseudomonadota</taxon>
        <taxon>Gammaproteobacteria</taxon>
        <taxon>Alteromonadales</taxon>
        <taxon>Pseudoalteromonadaceae</taxon>
        <taxon>Psychrosphaera</taxon>
    </lineage>
</organism>
<dbReference type="Gene3D" id="1.10.287.70">
    <property type="match status" value="1"/>
</dbReference>
<dbReference type="GO" id="GO:0034220">
    <property type="term" value="P:monoatomic ion transmembrane transport"/>
    <property type="evidence" value="ECO:0007669"/>
    <property type="project" value="UniProtKB-KW"/>
</dbReference>
<dbReference type="InterPro" id="IPR013099">
    <property type="entry name" value="K_chnl_dom"/>
</dbReference>
<name>A0A6N8FAV6_9GAMM</name>
<dbReference type="SUPFAM" id="SSF51735">
    <property type="entry name" value="NAD(P)-binding Rossmann-fold domains"/>
    <property type="match status" value="1"/>
</dbReference>
<keyword evidence="3" id="KW-0406">Ion transport</keyword>
<dbReference type="EMBL" id="WOCD01000005">
    <property type="protein sequence ID" value="MUH73593.1"/>
    <property type="molecule type" value="Genomic_DNA"/>
</dbReference>
<dbReference type="InterPro" id="IPR050721">
    <property type="entry name" value="Trk_Ktr_HKT_K-transport"/>
</dbReference>
<dbReference type="PANTHER" id="PTHR43833:SF9">
    <property type="entry name" value="POTASSIUM CHANNEL PROTEIN YUGO-RELATED"/>
    <property type="match status" value="1"/>
</dbReference>
<protein>
    <submittedName>
        <fullName evidence="3">Two pore domain potassium channel family protein</fullName>
    </submittedName>
</protein>
<dbReference type="AlphaFoldDB" id="A0A6N8FAV6"/>
<keyword evidence="3" id="KW-0407">Ion channel</keyword>
<keyword evidence="1" id="KW-1133">Transmembrane helix</keyword>
<comment type="caution">
    <text evidence="3">The sequence shown here is derived from an EMBL/GenBank/DDBJ whole genome shotgun (WGS) entry which is preliminary data.</text>
</comment>
<dbReference type="Gene3D" id="3.40.50.720">
    <property type="entry name" value="NAD(P)-binding Rossmann-like Domain"/>
    <property type="match status" value="1"/>
</dbReference>
<evidence type="ECO:0000259" key="2">
    <source>
        <dbReference type="Pfam" id="PF07885"/>
    </source>
</evidence>
<evidence type="ECO:0000313" key="3">
    <source>
        <dbReference type="EMBL" id="MUH73593.1"/>
    </source>
</evidence>
<dbReference type="InterPro" id="IPR036291">
    <property type="entry name" value="NAD(P)-bd_dom_sf"/>
</dbReference>
<dbReference type="SUPFAM" id="SSF81324">
    <property type="entry name" value="Voltage-gated potassium channels"/>
    <property type="match status" value="1"/>
</dbReference>
<keyword evidence="1" id="KW-0472">Membrane</keyword>
<feature type="transmembrane region" description="Helical" evidence="1">
    <location>
        <begin position="74"/>
        <end position="95"/>
    </location>
</feature>
<dbReference type="Proteomes" id="UP000439994">
    <property type="component" value="Unassembled WGS sequence"/>
</dbReference>
<feature type="transmembrane region" description="Helical" evidence="1">
    <location>
        <begin position="20"/>
        <end position="40"/>
    </location>
</feature>
<sequence>MLVVNKFTRFLWKQFSQITWPALVTLLVLHSTLSWVLLRWAGELALLDFHEYLYYYVVTTSTVGYGDLSPTSEAGKYIVALIQIPLGLAIFGALLGKMGQSVGKVLRQVMTGEKDFRYLDTHILIFGWHERRTGKIIEHILGDDKRQQRKILLCVTQEMEHPFYENGMVEFARLRSFTDNEELERIAAKKADRVIVDCENDDMTFTTALKLSKIIADDCHISAYFDEDEKVEMLKNYTTNVEANSSRTAEMLVRSMQDPGSSKLLEEMMSTLRGVTQFSTEIPKGAPSSQFGQLFYYLKQNHDAILLAVAKDRIGMEMKLNPGNDYVIKPGCVIHYISKQRIIANEVNWQAVSKYVIK</sequence>
<gene>
    <name evidence="3" type="ORF">GNP35_14515</name>
</gene>
<proteinExistence type="predicted"/>
<dbReference type="RefSeq" id="WP_414153704.1">
    <property type="nucleotide sequence ID" value="NZ_WOCD01000005.1"/>
</dbReference>
<dbReference type="Pfam" id="PF07885">
    <property type="entry name" value="Ion_trans_2"/>
    <property type="match status" value="1"/>
</dbReference>
<feature type="domain" description="Potassium channel" evidence="2">
    <location>
        <begin position="27"/>
        <end position="101"/>
    </location>
</feature>
<evidence type="ECO:0000313" key="4">
    <source>
        <dbReference type="Proteomes" id="UP000439994"/>
    </source>
</evidence>
<keyword evidence="3" id="KW-0813">Transport</keyword>
<dbReference type="PANTHER" id="PTHR43833">
    <property type="entry name" value="POTASSIUM CHANNEL PROTEIN 2-RELATED-RELATED"/>
    <property type="match status" value="1"/>
</dbReference>
<keyword evidence="4" id="KW-1185">Reference proteome</keyword>
<evidence type="ECO:0000256" key="1">
    <source>
        <dbReference type="SAM" id="Phobius"/>
    </source>
</evidence>
<accession>A0A6N8FAV6</accession>
<keyword evidence="1" id="KW-0812">Transmembrane</keyword>